<dbReference type="PIRSF" id="PIRSF036417">
    <property type="entry name" value="3-ktacl-CoA_syn"/>
    <property type="match status" value="1"/>
</dbReference>
<dbReference type="PANTHER" id="PTHR31561">
    <property type="entry name" value="3-KETOACYL-COA SYNTHASE"/>
    <property type="match status" value="1"/>
</dbReference>
<reference evidence="8" key="2">
    <citation type="journal article" date="2022" name="Hortic Res">
        <title>The genome of Dioscorea zingiberensis sheds light on the biosynthesis, origin and evolution of the medicinally important diosgenin saponins.</title>
        <authorList>
            <person name="Li Y."/>
            <person name="Tan C."/>
            <person name="Li Z."/>
            <person name="Guo J."/>
            <person name="Li S."/>
            <person name="Chen X."/>
            <person name="Wang C."/>
            <person name="Dai X."/>
            <person name="Yang H."/>
            <person name="Song W."/>
            <person name="Hou L."/>
            <person name="Xu J."/>
            <person name="Tong Z."/>
            <person name="Xu A."/>
            <person name="Yuan X."/>
            <person name="Wang W."/>
            <person name="Yang Q."/>
            <person name="Chen L."/>
            <person name="Sun Z."/>
            <person name="Wang K."/>
            <person name="Pan B."/>
            <person name="Chen J."/>
            <person name="Bao Y."/>
            <person name="Liu F."/>
            <person name="Qi X."/>
            <person name="Gang D.R."/>
            <person name="Wen J."/>
            <person name="Li J."/>
        </authorList>
    </citation>
    <scope>NUCLEOTIDE SEQUENCE</scope>
    <source>
        <strain evidence="8">Dzin_1.0</strain>
    </source>
</reference>
<evidence type="ECO:0000256" key="5">
    <source>
        <dbReference type="SAM" id="Phobius"/>
    </source>
</evidence>
<dbReference type="GO" id="GO:0016020">
    <property type="term" value="C:membrane"/>
    <property type="evidence" value="ECO:0007669"/>
    <property type="project" value="InterPro"/>
</dbReference>
<feature type="transmembrane region" description="Helical" evidence="5">
    <location>
        <begin position="26"/>
        <end position="48"/>
    </location>
</feature>
<organism evidence="8 9">
    <name type="scientific">Dioscorea zingiberensis</name>
    <dbReference type="NCBI Taxonomy" id="325984"/>
    <lineage>
        <taxon>Eukaryota</taxon>
        <taxon>Viridiplantae</taxon>
        <taxon>Streptophyta</taxon>
        <taxon>Embryophyta</taxon>
        <taxon>Tracheophyta</taxon>
        <taxon>Spermatophyta</taxon>
        <taxon>Magnoliopsida</taxon>
        <taxon>Liliopsida</taxon>
        <taxon>Dioscoreales</taxon>
        <taxon>Dioscoreaceae</taxon>
        <taxon>Dioscorea</taxon>
    </lineage>
</organism>
<dbReference type="EMBL" id="JAGGNH010000004">
    <property type="protein sequence ID" value="KAJ0976354.1"/>
    <property type="molecule type" value="Genomic_DNA"/>
</dbReference>
<dbReference type="GO" id="GO:0016747">
    <property type="term" value="F:acyltransferase activity, transferring groups other than amino-acyl groups"/>
    <property type="evidence" value="ECO:0007669"/>
    <property type="project" value="InterPro"/>
</dbReference>
<keyword evidence="2 4" id="KW-0808">Transferase</keyword>
<dbReference type="InterPro" id="IPR012392">
    <property type="entry name" value="3-ktacl-CoA_syn"/>
</dbReference>
<dbReference type="CDD" id="cd00831">
    <property type="entry name" value="CHS_like"/>
    <property type="match status" value="1"/>
</dbReference>
<protein>
    <recommendedName>
        <fullName evidence="4">3-ketoacyl-CoA synthase</fullName>
        <ecNumber evidence="4">2.3.1.-</ecNumber>
    </recommendedName>
</protein>
<dbReference type="Pfam" id="PF08392">
    <property type="entry name" value="FAE1_CUT1_RppA"/>
    <property type="match status" value="1"/>
</dbReference>
<dbReference type="SUPFAM" id="SSF53901">
    <property type="entry name" value="Thiolase-like"/>
    <property type="match status" value="1"/>
</dbReference>
<comment type="similarity">
    <text evidence="1 4">Belongs to the thiolase-like superfamily. Chalcone/stilbene synthases family.</text>
</comment>
<dbReference type="InterPro" id="IPR013601">
    <property type="entry name" value="FAE1_typ3_polyketide_synth"/>
</dbReference>
<keyword evidence="5" id="KW-0472">Membrane</keyword>
<dbReference type="AlphaFoldDB" id="A0A9D5HH73"/>
<evidence type="ECO:0000256" key="3">
    <source>
        <dbReference type="ARBA" id="ARBA00023315"/>
    </source>
</evidence>
<comment type="pathway">
    <text evidence="4">Lipid metabolism; fatty acid biosynthesis.</text>
</comment>
<evidence type="ECO:0000256" key="4">
    <source>
        <dbReference type="PIRNR" id="PIRNR036417"/>
    </source>
</evidence>
<evidence type="ECO:0000256" key="2">
    <source>
        <dbReference type="ARBA" id="ARBA00022679"/>
    </source>
</evidence>
<name>A0A9D5HH73_9LILI</name>
<dbReference type="InterPro" id="IPR016039">
    <property type="entry name" value="Thiolase-like"/>
</dbReference>
<keyword evidence="3 4" id="KW-0012">Acyltransferase</keyword>
<dbReference type="Pfam" id="PF08541">
    <property type="entry name" value="ACP_syn_III_C"/>
    <property type="match status" value="1"/>
</dbReference>
<evidence type="ECO:0000256" key="1">
    <source>
        <dbReference type="ARBA" id="ARBA00005531"/>
    </source>
</evidence>
<keyword evidence="9" id="KW-1185">Reference proteome</keyword>
<evidence type="ECO:0000259" key="6">
    <source>
        <dbReference type="Pfam" id="PF08392"/>
    </source>
</evidence>
<evidence type="ECO:0000313" key="8">
    <source>
        <dbReference type="EMBL" id="KAJ0976354.1"/>
    </source>
</evidence>
<dbReference type="GO" id="GO:0006633">
    <property type="term" value="P:fatty acid biosynthetic process"/>
    <property type="evidence" value="ECO:0007669"/>
    <property type="project" value="InterPro"/>
</dbReference>
<feature type="domain" description="Beta-ketoacyl-[acyl-carrier-protein] synthase III C-terminal" evidence="7">
    <location>
        <begin position="353"/>
        <end position="433"/>
    </location>
</feature>
<dbReference type="Gene3D" id="3.40.47.10">
    <property type="match status" value="1"/>
</dbReference>
<gene>
    <name evidence="8" type="ORF">J5N97_018319</name>
</gene>
<dbReference type="Proteomes" id="UP001085076">
    <property type="component" value="Miscellaneous, Linkage group lg04"/>
</dbReference>
<accession>A0A9D5HH73</accession>
<feature type="domain" description="FAE" evidence="6">
    <location>
        <begin position="54"/>
        <end position="335"/>
    </location>
</feature>
<keyword evidence="5" id="KW-1133">Transmembrane helix</keyword>
<reference evidence="8" key="1">
    <citation type="submission" date="2021-03" db="EMBL/GenBank/DDBJ databases">
        <authorList>
            <person name="Li Z."/>
            <person name="Yang C."/>
        </authorList>
    </citation>
    <scope>NUCLEOTIDE SEQUENCE</scope>
    <source>
        <strain evidence="8">Dzin_1.0</strain>
        <tissue evidence="8">Leaf</tissue>
    </source>
</reference>
<dbReference type="EC" id="2.3.1.-" evidence="4"/>
<evidence type="ECO:0000259" key="7">
    <source>
        <dbReference type="Pfam" id="PF08541"/>
    </source>
</evidence>
<evidence type="ECO:0000313" key="9">
    <source>
        <dbReference type="Proteomes" id="UP001085076"/>
    </source>
</evidence>
<dbReference type="OrthoDB" id="329835at2759"/>
<sequence length="463" mass="52244">MITDLLLASTTHCWKPNNSNNHEPPLHSMILLMASIIVLVLHLFYFIVLGPDPQVYLINFSCYRPAETFKLSYKDLLKIGKERGKYSPEAQEFMKIICERAGIGSSAYAPKVAIGQQTPCMVEAWKEAKLVIFGAIDELLEKTMFMSTKNINFLILNSSLFSPTPSLSEMITNRYPMREDLKIYNLSGMGCSAGLISLDLASQLLKVHRNSYALIVSTENITHSGYYGNKRSMLIPNCIFRMGSAAILLSNSTADRGRAKYQLTNLVRTHTGASDDSYKCVSHEEDDSGYLGVALSKNLMLVAGEALKTNIMTLGPQVLPISEKLRFLTNLLGRKAFKMKISAYVPDFKLAFDHFCIHAGGRTILDEMEKSLKLNEWDMEPSRMTLYRFGNTSSSSLWYELAYTEEKGRIKKGDRIWQIAFGSGFKCNSVVWRALRNVEPQRRSPWVDEIDQFPVHVPEIIPV</sequence>
<comment type="caution">
    <text evidence="8">The sequence shown here is derived from an EMBL/GenBank/DDBJ whole genome shotgun (WGS) entry which is preliminary data.</text>
</comment>
<proteinExistence type="inferred from homology"/>
<dbReference type="InterPro" id="IPR013747">
    <property type="entry name" value="ACP_syn_III_C"/>
</dbReference>
<keyword evidence="5" id="KW-0812">Transmembrane</keyword>